<feature type="coiled-coil region" evidence="1">
    <location>
        <begin position="5"/>
        <end position="37"/>
    </location>
</feature>
<evidence type="ECO:0000313" key="2">
    <source>
        <dbReference type="EMBL" id="KAL0406516.1"/>
    </source>
</evidence>
<dbReference type="EMBL" id="JACGWN010000014">
    <property type="protein sequence ID" value="KAL0406516.1"/>
    <property type="molecule type" value="Genomic_DNA"/>
</dbReference>
<dbReference type="AlphaFoldDB" id="A0AAW2TSB5"/>
<protein>
    <submittedName>
        <fullName evidence="2">Agamous-like MADS-box protein MADS1</fullName>
    </submittedName>
</protein>
<reference evidence="2" key="2">
    <citation type="journal article" date="2024" name="Plant">
        <title>Genomic evolution and insights into agronomic trait innovations of Sesamum species.</title>
        <authorList>
            <person name="Miao H."/>
            <person name="Wang L."/>
            <person name="Qu L."/>
            <person name="Liu H."/>
            <person name="Sun Y."/>
            <person name="Le M."/>
            <person name="Wang Q."/>
            <person name="Wei S."/>
            <person name="Zheng Y."/>
            <person name="Lin W."/>
            <person name="Duan Y."/>
            <person name="Cao H."/>
            <person name="Xiong S."/>
            <person name="Wang X."/>
            <person name="Wei L."/>
            <person name="Li C."/>
            <person name="Ma Q."/>
            <person name="Ju M."/>
            <person name="Zhao R."/>
            <person name="Li G."/>
            <person name="Mu C."/>
            <person name="Tian Q."/>
            <person name="Mei H."/>
            <person name="Zhang T."/>
            <person name="Gao T."/>
            <person name="Zhang H."/>
        </authorList>
    </citation>
    <scope>NUCLEOTIDE SEQUENCE</scope>
    <source>
        <strain evidence="2">KEN1</strain>
    </source>
</reference>
<organism evidence="2">
    <name type="scientific">Sesamum latifolium</name>
    <dbReference type="NCBI Taxonomy" id="2727402"/>
    <lineage>
        <taxon>Eukaryota</taxon>
        <taxon>Viridiplantae</taxon>
        <taxon>Streptophyta</taxon>
        <taxon>Embryophyta</taxon>
        <taxon>Tracheophyta</taxon>
        <taxon>Spermatophyta</taxon>
        <taxon>Magnoliopsida</taxon>
        <taxon>eudicotyledons</taxon>
        <taxon>Gunneridae</taxon>
        <taxon>Pentapetalae</taxon>
        <taxon>asterids</taxon>
        <taxon>lamiids</taxon>
        <taxon>Lamiales</taxon>
        <taxon>Pedaliaceae</taxon>
        <taxon>Sesamum</taxon>
    </lineage>
</organism>
<reference evidence="2" key="1">
    <citation type="submission" date="2020-06" db="EMBL/GenBank/DDBJ databases">
        <authorList>
            <person name="Li T."/>
            <person name="Hu X."/>
            <person name="Zhang T."/>
            <person name="Song X."/>
            <person name="Zhang H."/>
            <person name="Dai N."/>
            <person name="Sheng W."/>
            <person name="Hou X."/>
            <person name="Wei L."/>
        </authorList>
    </citation>
    <scope>NUCLEOTIDE SEQUENCE</scope>
    <source>
        <strain evidence="2">KEN1</strain>
        <tissue evidence="2">Leaf</tissue>
    </source>
</reference>
<comment type="caution">
    <text evidence="2">The sequence shown here is derived from an EMBL/GenBank/DDBJ whole genome shotgun (WGS) entry which is preliminary data.</text>
</comment>
<sequence>MEGKLEKAISRVRSKKNELLFAEIELMQKRIAEHERAQLPMTSQPYDVRNLLPVNLLQLNDHHYSCQDQTPLQLV</sequence>
<keyword evidence="1" id="KW-0175">Coiled coil</keyword>
<name>A0AAW2TSB5_9LAMI</name>
<evidence type="ECO:0000256" key="1">
    <source>
        <dbReference type="SAM" id="Coils"/>
    </source>
</evidence>
<gene>
    <name evidence="2" type="ORF">Slati_3965500</name>
</gene>
<accession>A0AAW2TSB5</accession>
<proteinExistence type="predicted"/>